<feature type="transmembrane region" description="Helical" evidence="8">
    <location>
        <begin position="12"/>
        <end position="29"/>
    </location>
</feature>
<keyword evidence="5 8" id="KW-1133">Transmembrane helix</keyword>
<dbReference type="GO" id="GO:0006605">
    <property type="term" value="P:protein targeting"/>
    <property type="evidence" value="ECO:0007669"/>
    <property type="project" value="InterPro"/>
</dbReference>
<dbReference type="PRINTS" id="PR00953">
    <property type="entry name" value="TYPE3IMRPROT"/>
</dbReference>
<evidence type="ECO:0000256" key="3">
    <source>
        <dbReference type="ARBA" id="ARBA00022475"/>
    </source>
</evidence>
<evidence type="ECO:0000256" key="5">
    <source>
        <dbReference type="ARBA" id="ARBA00022989"/>
    </source>
</evidence>
<dbReference type="NCBIfam" id="TIGR01400">
    <property type="entry name" value="fliR"/>
    <property type="match status" value="1"/>
</dbReference>
<dbReference type="PANTHER" id="PTHR30065:SF1">
    <property type="entry name" value="SURFACE PRESENTATION OF ANTIGENS PROTEIN SPAR"/>
    <property type="match status" value="1"/>
</dbReference>
<keyword evidence="9" id="KW-0969">Cilium</keyword>
<dbReference type="GO" id="GO:0005886">
    <property type="term" value="C:plasma membrane"/>
    <property type="evidence" value="ECO:0007669"/>
    <property type="project" value="UniProtKB-SubCell"/>
</dbReference>
<keyword evidence="9" id="KW-0966">Cell projection</keyword>
<evidence type="ECO:0000256" key="2">
    <source>
        <dbReference type="ARBA" id="ARBA00004651"/>
    </source>
</evidence>
<name>A0A3B1C438_9ZZZZ</name>
<dbReference type="PANTHER" id="PTHR30065">
    <property type="entry name" value="FLAGELLAR BIOSYNTHETIC PROTEIN FLIR"/>
    <property type="match status" value="1"/>
</dbReference>
<dbReference type="InterPro" id="IPR006303">
    <property type="entry name" value="FliR"/>
</dbReference>
<reference evidence="9" key="1">
    <citation type="submission" date="2018-06" db="EMBL/GenBank/DDBJ databases">
        <authorList>
            <person name="Zhirakovskaya E."/>
        </authorList>
    </citation>
    <scope>NUCLEOTIDE SEQUENCE</scope>
</reference>
<dbReference type="GO" id="GO:0009425">
    <property type="term" value="C:bacterial-type flagellum basal body"/>
    <property type="evidence" value="ECO:0007669"/>
    <property type="project" value="UniProtKB-SubCell"/>
</dbReference>
<evidence type="ECO:0000313" key="9">
    <source>
        <dbReference type="EMBL" id="VAX18598.1"/>
    </source>
</evidence>
<keyword evidence="7" id="KW-0975">Bacterial flagellum</keyword>
<feature type="transmembrane region" description="Helical" evidence="8">
    <location>
        <begin position="41"/>
        <end position="57"/>
    </location>
</feature>
<feature type="transmembrane region" description="Helical" evidence="8">
    <location>
        <begin position="172"/>
        <end position="197"/>
    </location>
</feature>
<dbReference type="Pfam" id="PF01311">
    <property type="entry name" value="Bac_export_1"/>
    <property type="match status" value="1"/>
</dbReference>
<keyword evidence="6 8" id="KW-0472">Membrane</keyword>
<evidence type="ECO:0000256" key="7">
    <source>
        <dbReference type="ARBA" id="ARBA00023143"/>
    </source>
</evidence>
<keyword evidence="4 8" id="KW-0812">Transmembrane</keyword>
<dbReference type="EMBL" id="UOGA01000131">
    <property type="protein sequence ID" value="VAX18598.1"/>
    <property type="molecule type" value="Genomic_DNA"/>
</dbReference>
<proteinExistence type="predicted"/>
<keyword evidence="9" id="KW-0282">Flagellum</keyword>
<protein>
    <submittedName>
        <fullName evidence="9">Flagellar biosynthesis protein FliR</fullName>
    </submittedName>
</protein>
<feature type="transmembrane region" description="Helical" evidence="8">
    <location>
        <begin position="217"/>
        <end position="241"/>
    </location>
</feature>
<evidence type="ECO:0000256" key="8">
    <source>
        <dbReference type="SAM" id="Phobius"/>
    </source>
</evidence>
<comment type="subcellular location">
    <subcellularLocation>
        <location evidence="1">Bacterial flagellum basal body</location>
    </subcellularLocation>
    <subcellularLocation>
        <location evidence="2">Cell membrane</location>
        <topology evidence="2">Multi-pass membrane protein</topology>
    </subcellularLocation>
</comment>
<dbReference type="GO" id="GO:0044780">
    <property type="term" value="P:bacterial-type flagellum assembly"/>
    <property type="evidence" value="ECO:0007669"/>
    <property type="project" value="InterPro"/>
</dbReference>
<dbReference type="InterPro" id="IPR002010">
    <property type="entry name" value="T3SS_IM_R"/>
</dbReference>
<evidence type="ECO:0000256" key="1">
    <source>
        <dbReference type="ARBA" id="ARBA00004117"/>
    </source>
</evidence>
<feature type="transmembrane region" description="Helical" evidence="8">
    <location>
        <begin position="69"/>
        <end position="96"/>
    </location>
</feature>
<organism evidence="9">
    <name type="scientific">hydrothermal vent metagenome</name>
    <dbReference type="NCBI Taxonomy" id="652676"/>
    <lineage>
        <taxon>unclassified sequences</taxon>
        <taxon>metagenomes</taxon>
        <taxon>ecological metagenomes</taxon>
    </lineage>
</organism>
<gene>
    <name evidence="9" type="ORF">MNBD_NITROSPINAE04-2123</name>
</gene>
<feature type="transmembrane region" description="Helical" evidence="8">
    <location>
        <begin position="129"/>
        <end position="152"/>
    </location>
</feature>
<accession>A0A3B1C438</accession>
<dbReference type="AlphaFoldDB" id="A0A3B1C438"/>
<keyword evidence="3" id="KW-1003">Cell membrane</keyword>
<evidence type="ECO:0000256" key="4">
    <source>
        <dbReference type="ARBA" id="ARBA00022692"/>
    </source>
</evidence>
<sequence>MPDLFPFQVETIQAFLLALTRVTATLAFIPVTGGRMAPNQVKVGLAFLVTIIIFPMLKTDHISVDIDVFSMSLMIAGEALIGLSTAFFVTLVFAGVQLAGSIIGFQAGFGIVNVVDPITSLQVSLTSQYFNLVTTLLFLAFNIHHIMILGVADSFNYVPLGGFNAHAGLLDILFDSMSAVYTAGAQISAPLTIMLLLKQVAMGLIVRTIPQMNIMIVGLPITIAFALVSIAVSMPTMSVYIEKLFSRMASQIEIIYYLMG</sequence>
<evidence type="ECO:0000256" key="6">
    <source>
        <dbReference type="ARBA" id="ARBA00023136"/>
    </source>
</evidence>